<dbReference type="PROSITE" id="PS01124">
    <property type="entry name" value="HTH_ARAC_FAMILY_2"/>
    <property type="match status" value="1"/>
</dbReference>
<dbReference type="CDD" id="cd02208">
    <property type="entry name" value="cupin_RmlC-like"/>
    <property type="match status" value="1"/>
</dbReference>
<evidence type="ECO:0000259" key="4">
    <source>
        <dbReference type="PROSITE" id="PS01124"/>
    </source>
</evidence>
<comment type="caution">
    <text evidence="5">The sequence shown here is derived from an EMBL/GenBank/DDBJ whole genome shotgun (WGS) entry which is preliminary data.</text>
</comment>
<dbReference type="SUPFAM" id="SSF46689">
    <property type="entry name" value="Homeodomain-like"/>
    <property type="match status" value="2"/>
</dbReference>
<dbReference type="PANTHER" id="PTHR43280:SF28">
    <property type="entry name" value="HTH-TYPE TRANSCRIPTIONAL ACTIVATOR RHAS"/>
    <property type="match status" value="1"/>
</dbReference>
<dbReference type="AlphaFoldDB" id="A0A9D1NTF1"/>
<sequence length="283" mass="32793">MQNHFYNENKQRGTFDFPFELYHIDSSHPRYVMDYHWHMEYEIVRVLEGILHMTIDGSDFTVRPGELAFITGGSLHAGVPGACIYQCIVFDLNPFLSQNPRCRAHLQRVADHAVFVQRFFSPRAGEGDLCQIAGNVFEAMEQRPLGYEMNVFGELYHFFGEVFAKHLYAEESSRTRRDSRKSAQLKAVLDFMEDNYTAPLTLDELAAAVHMSPRYFCRFFREMTHRTPVDYLNYLRVEHAARLLASSGVSVTEAAYSCGFNDLSYFIKIYKKYKGITPGKERR</sequence>
<keyword evidence="2" id="KW-0238">DNA-binding</keyword>
<reference evidence="5" key="1">
    <citation type="submission" date="2020-10" db="EMBL/GenBank/DDBJ databases">
        <authorList>
            <person name="Gilroy R."/>
        </authorList>
    </citation>
    <scope>NUCLEOTIDE SEQUENCE</scope>
    <source>
        <strain evidence="5">ChiBcec2-4451</strain>
    </source>
</reference>
<evidence type="ECO:0000256" key="2">
    <source>
        <dbReference type="ARBA" id="ARBA00023125"/>
    </source>
</evidence>
<dbReference type="InterPro" id="IPR011051">
    <property type="entry name" value="RmlC_Cupin_sf"/>
</dbReference>
<dbReference type="PANTHER" id="PTHR43280">
    <property type="entry name" value="ARAC-FAMILY TRANSCRIPTIONAL REGULATOR"/>
    <property type="match status" value="1"/>
</dbReference>
<dbReference type="Gene3D" id="1.10.10.60">
    <property type="entry name" value="Homeodomain-like"/>
    <property type="match status" value="2"/>
</dbReference>
<dbReference type="InterPro" id="IPR020449">
    <property type="entry name" value="Tscrpt_reg_AraC-type_HTH"/>
</dbReference>
<dbReference type="InterPro" id="IPR018060">
    <property type="entry name" value="HTH_AraC"/>
</dbReference>
<name>A0A9D1NTF1_9FIRM</name>
<protein>
    <submittedName>
        <fullName evidence="5">Helix-turn-helix transcriptional regulator</fullName>
    </submittedName>
</protein>
<organism evidence="5 6">
    <name type="scientific">Candidatus Pullilachnospira stercoravium</name>
    <dbReference type="NCBI Taxonomy" id="2840913"/>
    <lineage>
        <taxon>Bacteria</taxon>
        <taxon>Bacillati</taxon>
        <taxon>Bacillota</taxon>
        <taxon>Clostridia</taxon>
        <taxon>Lachnospirales</taxon>
        <taxon>Lachnospiraceae</taxon>
        <taxon>Lachnospiraceae incertae sedis</taxon>
        <taxon>Candidatus Pullilachnospira</taxon>
    </lineage>
</organism>
<evidence type="ECO:0000313" key="5">
    <source>
        <dbReference type="EMBL" id="HIV12649.1"/>
    </source>
</evidence>
<dbReference type="InterPro" id="IPR018062">
    <property type="entry name" value="HTH_AraC-typ_CS"/>
</dbReference>
<proteinExistence type="predicted"/>
<evidence type="ECO:0000256" key="1">
    <source>
        <dbReference type="ARBA" id="ARBA00023015"/>
    </source>
</evidence>
<feature type="domain" description="HTH araC/xylS-type" evidence="4">
    <location>
        <begin position="186"/>
        <end position="283"/>
    </location>
</feature>
<dbReference type="SUPFAM" id="SSF51182">
    <property type="entry name" value="RmlC-like cupins"/>
    <property type="match status" value="1"/>
</dbReference>
<evidence type="ECO:0000256" key="3">
    <source>
        <dbReference type="ARBA" id="ARBA00023163"/>
    </source>
</evidence>
<dbReference type="GO" id="GO:0043565">
    <property type="term" value="F:sequence-specific DNA binding"/>
    <property type="evidence" value="ECO:0007669"/>
    <property type="project" value="InterPro"/>
</dbReference>
<dbReference type="Pfam" id="PF02311">
    <property type="entry name" value="AraC_binding"/>
    <property type="match status" value="1"/>
</dbReference>
<gene>
    <name evidence="5" type="ORF">IAA63_05845</name>
</gene>
<reference evidence="5" key="2">
    <citation type="journal article" date="2021" name="PeerJ">
        <title>Extensive microbial diversity within the chicken gut microbiome revealed by metagenomics and culture.</title>
        <authorList>
            <person name="Gilroy R."/>
            <person name="Ravi A."/>
            <person name="Getino M."/>
            <person name="Pursley I."/>
            <person name="Horton D.L."/>
            <person name="Alikhan N.F."/>
            <person name="Baker D."/>
            <person name="Gharbi K."/>
            <person name="Hall N."/>
            <person name="Watson M."/>
            <person name="Adriaenssens E.M."/>
            <person name="Foster-Nyarko E."/>
            <person name="Jarju S."/>
            <person name="Secka A."/>
            <person name="Antonio M."/>
            <person name="Oren A."/>
            <person name="Chaudhuri R.R."/>
            <person name="La Ragione R."/>
            <person name="Hildebrand F."/>
            <person name="Pallen M.J."/>
        </authorList>
    </citation>
    <scope>NUCLEOTIDE SEQUENCE</scope>
    <source>
        <strain evidence="5">ChiBcec2-4451</strain>
    </source>
</reference>
<dbReference type="EMBL" id="DVON01000127">
    <property type="protein sequence ID" value="HIV12649.1"/>
    <property type="molecule type" value="Genomic_DNA"/>
</dbReference>
<dbReference type="Gene3D" id="2.60.120.10">
    <property type="entry name" value="Jelly Rolls"/>
    <property type="match status" value="1"/>
</dbReference>
<dbReference type="InterPro" id="IPR014710">
    <property type="entry name" value="RmlC-like_jellyroll"/>
</dbReference>
<dbReference type="SMART" id="SM00342">
    <property type="entry name" value="HTH_ARAC"/>
    <property type="match status" value="1"/>
</dbReference>
<dbReference type="PROSITE" id="PS00041">
    <property type="entry name" value="HTH_ARAC_FAMILY_1"/>
    <property type="match status" value="1"/>
</dbReference>
<dbReference type="Pfam" id="PF12833">
    <property type="entry name" value="HTH_18"/>
    <property type="match status" value="1"/>
</dbReference>
<dbReference type="Proteomes" id="UP000886723">
    <property type="component" value="Unassembled WGS sequence"/>
</dbReference>
<keyword evidence="3" id="KW-0804">Transcription</keyword>
<dbReference type="PRINTS" id="PR00032">
    <property type="entry name" value="HTHARAC"/>
</dbReference>
<evidence type="ECO:0000313" key="6">
    <source>
        <dbReference type="Proteomes" id="UP000886723"/>
    </source>
</evidence>
<accession>A0A9D1NTF1</accession>
<dbReference type="GO" id="GO:0003700">
    <property type="term" value="F:DNA-binding transcription factor activity"/>
    <property type="evidence" value="ECO:0007669"/>
    <property type="project" value="InterPro"/>
</dbReference>
<dbReference type="InterPro" id="IPR009057">
    <property type="entry name" value="Homeodomain-like_sf"/>
</dbReference>
<dbReference type="InterPro" id="IPR003313">
    <property type="entry name" value="AraC-bd"/>
</dbReference>
<keyword evidence="1" id="KW-0805">Transcription regulation</keyword>